<keyword evidence="13" id="KW-1185">Reference proteome</keyword>
<dbReference type="InterPro" id="IPR002792">
    <property type="entry name" value="TRAM_dom"/>
</dbReference>
<protein>
    <recommendedName>
        <fullName evidence="8">Ribosomal protein uS12 methylthiotransferase RimO</fullName>
        <shortName evidence="8">uS12 MTTase</shortName>
        <shortName evidence="8">uS12 methylthiotransferase</shortName>
        <ecNumber evidence="8">2.8.4.4</ecNumber>
    </recommendedName>
    <alternativeName>
        <fullName evidence="8">Ribosomal protein uS12 (aspartate-C(3))-methylthiotransferase</fullName>
    </alternativeName>
    <alternativeName>
        <fullName evidence="8">Ribosome maturation factor RimO</fullName>
    </alternativeName>
</protein>
<organism evidence="12 13">
    <name type="scientific">Thiospirillum jenense</name>
    <dbReference type="NCBI Taxonomy" id="1653858"/>
    <lineage>
        <taxon>Bacteria</taxon>
        <taxon>Pseudomonadati</taxon>
        <taxon>Pseudomonadota</taxon>
        <taxon>Gammaproteobacteria</taxon>
        <taxon>Chromatiales</taxon>
        <taxon>Chromatiaceae</taxon>
        <taxon>Thiospirillum</taxon>
    </lineage>
</organism>
<sequence length="445" mass="49158">MTQQIAPYSPHIGFISLGCPKATVDSERILTRLRAEGYIIAPNYASADLVIINTCGFIDEAIEESLATIAEALEENGQVIITGCLGARADFIRAHYPEVLAITSAHAYDEVIAAVHQHLIPPERPPFAQVLPPQGVKLTPPHYAYIKIAEGCDHHCCFCIIPSLRGRQVSRSLPDIMTEAENLIAAGVHELLIIAQDTTAYGRDLKHQLDFWHSRPLRTDLATLAQQLGMLPAWVRLHYLYPYPQLDQLVTLMGEGVIVPYLDLPLQHASPTVLRAMRRPAATEQLLTRLDHWRQLCPDLTVRSTFIVGFPGETDEDFNQLIEFLSVAQLDRVGAFTYSAVEGAAANQLPNPVPDDIKQARLAHLMTTQAEISRIKLTQKIGQKITVLVDEVNDEQCIARSTADAPEIDGTVIIPGAWELEPGDFIEVIVTDSSEYDLTAEPVCD</sequence>
<reference evidence="12 13" key="1">
    <citation type="journal article" date="2020" name="Arch. Microbiol.">
        <title>The genome sequence of the giant phototrophic gammaproteobacterium Thiospirillum jenense gives insight into its physiological properties and phylogenetic relationships.</title>
        <authorList>
            <person name="Imhoff J.F."/>
            <person name="Meyer T.E."/>
            <person name="Kyndt J.A."/>
        </authorList>
    </citation>
    <scope>NUCLEOTIDE SEQUENCE [LARGE SCALE GENOMIC DNA]</scope>
    <source>
        <strain evidence="12 13">DSM 216</strain>
    </source>
</reference>
<dbReference type="InterPro" id="IPR006638">
    <property type="entry name" value="Elp3/MiaA/NifB-like_rSAM"/>
</dbReference>
<feature type="binding site" evidence="8">
    <location>
        <position position="55"/>
    </location>
    <ligand>
        <name>[4Fe-4S] cluster</name>
        <dbReference type="ChEBI" id="CHEBI:49883"/>
        <label>1</label>
    </ligand>
</feature>
<dbReference type="GO" id="GO:0005829">
    <property type="term" value="C:cytosol"/>
    <property type="evidence" value="ECO:0007669"/>
    <property type="project" value="TreeGrafter"/>
</dbReference>
<keyword evidence="4 8" id="KW-0949">S-adenosyl-L-methionine</keyword>
<dbReference type="Pfam" id="PF00919">
    <property type="entry name" value="UPF0004"/>
    <property type="match status" value="1"/>
</dbReference>
<dbReference type="GO" id="GO:0046872">
    <property type="term" value="F:metal ion binding"/>
    <property type="evidence" value="ECO:0007669"/>
    <property type="project" value="UniProtKB-KW"/>
</dbReference>
<keyword evidence="3 8" id="KW-0808">Transferase</keyword>
<feature type="binding site" evidence="8">
    <location>
        <position position="19"/>
    </location>
    <ligand>
        <name>[4Fe-4S] cluster</name>
        <dbReference type="ChEBI" id="CHEBI:49883"/>
        <label>1</label>
    </ligand>
</feature>
<dbReference type="Gene3D" id="3.80.30.20">
    <property type="entry name" value="tm_1862 like domain"/>
    <property type="match status" value="1"/>
</dbReference>
<keyword evidence="1 8" id="KW-0004">4Fe-4S</keyword>
<dbReference type="SMART" id="SM00729">
    <property type="entry name" value="Elp3"/>
    <property type="match status" value="1"/>
</dbReference>
<dbReference type="FunFam" id="3.40.50.12160:FF:000002">
    <property type="entry name" value="Ribosomal protein S12 methylthiotransferase RimO"/>
    <property type="match status" value="1"/>
</dbReference>
<dbReference type="InterPro" id="IPR058240">
    <property type="entry name" value="rSAM_sf"/>
</dbReference>
<dbReference type="GO" id="GO:0006400">
    <property type="term" value="P:tRNA modification"/>
    <property type="evidence" value="ECO:0007669"/>
    <property type="project" value="InterPro"/>
</dbReference>
<feature type="domain" description="MTTase N-terminal" evidence="10">
    <location>
        <begin position="10"/>
        <end position="120"/>
    </location>
</feature>
<dbReference type="SUPFAM" id="SSF102114">
    <property type="entry name" value="Radical SAM enzymes"/>
    <property type="match status" value="1"/>
</dbReference>
<evidence type="ECO:0000256" key="4">
    <source>
        <dbReference type="ARBA" id="ARBA00022691"/>
    </source>
</evidence>
<evidence type="ECO:0000313" key="12">
    <source>
        <dbReference type="EMBL" id="MBB1125819.1"/>
    </source>
</evidence>
<evidence type="ECO:0000256" key="2">
    <source>
        <dbReference type="ARBA" id="ARBA00022490"/>
    </source>
</evidence>
<dbReference type="Pfam" id="PF18693">
    <property type="entry name" value="TRAM_2"/>
    <property type="match status" value="1"/>
</dbReference>
<comment type="cofactor">
    <cofactor evidence="8">
        <name>[4Fe-4S] cluster</name>
        <dbReference type="ChEBI" id="CHEBI:49883"/>
    </cofactor>
    <text evidence="8">Binds 2 [4Fe-4S] clusters. One cluster is coordinated with 3 cysteines and an exchangeable S-adenosyl-L-methionine.</text>
</comment>
<dbReference type="EC" id="2.8.4.4" evidence="8"/>
<evidence type="ECO:0000256" key="8">
    <source>
        <dbReference type="HAMAP-Rule" id="MF_01865"/>
    </source>
</evidence>
<dbReference type="PANTHER" id="PTHR43837">
    <property type="entry name" value="RIBOSOMAL PROTEIN S12 METHYLTHIOTRANSFERASE RIMO"/>
    <property type="match status" value="1"/>
</dbReference>
<gene>
    <name evidence="8 12" type="primary">rimO</name>
    <name evidence="12" type="ORF">HUK38_06175</name>
</gene>
<dbReference type="PROSITE" id="PS50926">
    <property type="entry name" value="TRAM"/>
    <property type="match status" value="1"/>
</dbReference>
<accession>A0A839HFS5</accession>
<dbReference type="SFLD" id="SFLDG01082">
    <property type="entry name" value="B12-binding_domain_containing"/>
    <property type="match status" value="1"/>
</dbReference>
<dbReference type="HAMAP" id="MF_01865">
    <property type="entry name" value="MTTase_RimO"/>
    <property type="match status" value="1"/>
</dbReference>
<dbReference type="SFLD" id="SFLDF00274">
    <property type="entry name" value="ribosomal_protein_S12_methylth"/>
    <property type="match status" value="1"/>
</dbReference>
<evidence type="ECO:0000256" key="7">
    <source>
        <dbReference type="ARBA" id="ARBA00023014"/>
    </source>
</evidence>
<dbReference type="NCBIfam" id="TIGR01125">
    <property type="entry name" value="30S ribosomal protein S12 methylthiotransferase RimO"/>
    <property type="match status" value="1"/>
</dbReference>
<keyword evidence="6 8" id="KW-0408">Iron</keyword>
<evidence type="ECO:0000256" key="5">
    <source>
        <dbReference type="ARBA" id="ARBA00022723"/>
    </source>
</evidence>
<keyword evidence="7 8" id="KW-0411">Iron-sulfur</keyword>
<dbReference type="Pfam" id="PF04055">
    <property type="entry name" value="Radical_SAM"/>
    <property type="match status" value="1"/>
</dbReference>
<dbReference type="GO" id="GO:0103039">
    <property type="term" value="F:protein methylthiotransferase activity"/>
    <property type="evidence" value="ECO:0007669"/>
    <property type="project" value="UniProtKB-EC"/>
</dbReference>
<dbReference type="InterPro" id="IPR007197">
    <property type="entry name" value="rSAM"/>
</dbReference>
<dbReference type="SFLD" id="SFLDG01061">
    <property type="entry name" value="methylthiotransferase"/>
    <property type="match status" value="1"/>
</dbReference>
<feature type="binding site" evidence="8">
    <location>
        <position position="84"/>
    </location>
    <ligand>
        <name>[4Fe-4S] cluster</name>
        <dbReference type="ChEBI" id="CHEBI:49883"/>
        <label>1</label>
    </ligand>
</feature>
<dbReference type="Proteomes" id="UP000548632">
    <property type="component" value="Unassembled WGS sequence"/>
</dbReference>
<dbReference type="RefSeq" id="WP_182583449.1">
    <property type="nucleotide sequence ID" value="NZ_JABVCQ010000010.1"/>
</dbReference>
<comment type="catalytic activity">
    <reaction evidence="8">
        <text>L-aspartate(89)-[ribosomal protein uS12]-hydrogen + (sulfur carrier)-SH + AH2 + 2 S-adenosyl-L-methionine = 3-methylsulfanyl-L-aspartate(89)-[ribosomal protein uS12]-hydrogen + (sulfur carrier)-H + 5'-deoxyadenosine + L-methionine + A + S-adenosyl-L-homocysteine + 2 H(+)</text>
        <dbReference type="Rhea" id="RHEA:37087"/>
        <dbReference type="Rhea" id="RHEA-COMP:10460"/>
        <dbReference type="Rhea" id="RHEA-COMP:10461"/>
        <dbReference type="Rhea" id="RHEA-COMP:14737"/>
        <dbReference type="Rhea" id="RHEA-COMP:14739"/>
        <dbReference type="ChEBI" id="CHEBI:13193"/>
        <dbReference type="ChEBI" id="CHEBI:15378"/>
        <dbReference type="ChEBI" id="CHEBI:17319"/>
        <dbReference type="ChEBI" id="CHEBI:17499"/>
        <dbReference type="ChEBI" id="CHEBI:29917"/>
        <dbReference type="ChEBI" id="CHEBI:29961"/>
        <dbReference type="ChEBI" id="CHEBI:57844"/>
        <dbReference type="ChEBI" id="CHEBI:57856"/>
        <dbReference type="ChEBI" id="CHEBI:59789"/>
        <dbReference type="ChEBI" id="CHEBI:64428"/>
        <dbReference type="ChEBI" id="CHEBI:73599"/>
        <dbReference type="EC" id="2.8.4.4"/>
    </reaction>
</comment>
<evidence type="ECO:0000259" key="9">
    <source>
        <dbReference type="PROSITE" id="PS50926"/>
    </source>
</evidence>
<comment type="function">
    <text evidence="8">Catalyzes the methylthiolation of an aspartic acid residue of ribosomal protein uS12.</text>
</comment>
<dbReference type="EMBL" id="JABVCQ010000010">
    <property type="protein sequence ID" value="MBB1125819.1"/>
    <property type="molecule type" value="Genomic_DNA"/>
</dbReference>
<comment type="similarity">
    <text evidence="8">Belongs to the methylthiotransferase family. RimO subfamily.</text>
</comment>
<dbReference type="AlphaFoldDB" id="A0A839HFS5"/>
<dbReference type="Gene3D" id="3.40.50.12160">
    <property type="entry name" value="Methylthiotransferase, N-terminal domain"/>
    <property type="match status" value="1"/>
</dbReference>
<evidence type="ECO:0000313" key="13">
    <source>
        <dbReference type="Proteomes" id="UP000548632"/>
    </source>
</evidence>
<dbReference type="InterPro" id="IPR005839">
    <property type="entry name" value="Methylthiotransferase"/>
</dbReference>
<dbReference type="GO" id="GO:0035599">
    <property type="term" value="F:aspartic acid methylthiotransferase activity"/>
    <property type="evidence" value="ECO:0007669"/>
    <property type="project" value="TreeGrafter"/>
</dbReference>
<feature type="domain" description="Radical SAM core" evidence="11">
    <location>
        <begin position="138"/>
        <end position="376"/>
    </location>
</feature>
<proteinExistence type="inferred from homology"/>
<dbReference type="CDD" id="cd01335">
    <property type="entry name" value="Radical_SAM"/>
    <property type="match status" value="1"/>
</dbReference>
<comment type="subcellular location">
    <subcellularLocation>
        <location evidence="8">Cytoplasm</location>
    </subcellularLocation>
</comment>
<dbReference type="InterPro" id="IPR023404">
    <property type="entry name" value="rSAM_horseshoe"/>
</dbReference>
<dbReference type="Gene3D" id="2.40.50.140">
    <property type="entry name" value="Nucleic acid-binding proteins"/>
    <property type="match status" value="1"/>
</dbReference>
<dbReference type="SFLD" id="SFLDS00029">
    <property type="entry name" value="Radical_SAM"/>
    <property type="match status" value="1"/>
</dbReference>
<feature type="binding site" evidence="8">
    <location>
        <position position="152"/>
    </location>
    <ligand>
        <name>[4Fe-4S] cluster</name>
        <dbReference type="ChEBI" id="CHEBI:49883"/>
        <label>2</label>
        <note>4Fe-4S-S-AdoMet</note>
    </ligand>
</feature>
<evidence type="ECO:0000259" key="10">
    <source>
        <dbReference type="PROSITE" id="PS51449"/>
    </source>
</evidence>
<evidence type="ECO:0000259" key="11">
    <source>
        <dbReference type="PROSITE" id="PS51918"/>
    </source>
</evidence>
<dbReference type="PROSITE" id="PS51449">
    <property type="entry name" value="MTTASE_N"/>
    <property type="match status" value="1"/>
</dbReference>
<feature type="binding site" evidence="8">
    <location>
        <position position="159"/>
    </location>
    <ligand>
        <name>[4Fe-4S] cluster</name>
        <dbReference type="ChEBI" id="CHEBI:49883"/>
        <label>2</label>
        <note>4Fe-4S-S-AdoMet</note>
    </ligand>
</feature>
<dbReference type="InterPro" id="IPR005840">
    <property type="entry name" value="Ribosomal_uS12_MeSTrfase_RimO"/>
</dbReference>
<dbReference type="PROSITE" id="PS51918">
    <property type="entry name" value="RADICAL_SAM"/>
    <property type="match status" value="1"/>
</dbReference>
<keyword evidence="12" id="KW-0689">Ribosomal protein</keyword>
<keyword evidence="5 8" id="KW-0479">Metal-binding</keyword>
<keyword evidence="2 8" id="KW-0963">Cytoplasm</keyword>
<dbReference type="FunFam" id="3.80.30.20:FF:000001">
    <property type="entry name" value="tRNA-2-methylthio-N(6)-dimethylallyladenosine synthase 2"/>
    <property type="match status" value="1"/>
</dbReference>
<dbReference type="GO" id="GO:0051539">
    <property type="term" value="F:4 iron, 4 sulfur cluster binding"/>
    <property type="evidence" value="ECO:0007669"/>
    <property type="project" value="UniProtKB-UniRule"/>
</dbReference>
<dbReference type="InterPro" id="IPR013848">
    <property type="entry name" value="Methylthiotransferase_N"/>
</dbReference>
<name>A0A839HFS5_9GAMM</name>
<dbReference type="NCBIfam" id="TIGR00089">
    <property type="entry name" value="MiaB/RimO family radical SAM methylthiotransferase"/>
    <property type="match status" value="1"/>
</dbReference>
<evidence type="ECO:0000256" key="6">
    <source>
        <dbReference type="ARBA" id="ARBA00023004"/>
    </source>
</evidence>
<keyword evidence="12" id="KW-0687">Ribonucleoprotein</keyword>
<feature type="binding site" evidence="8">
    <location>
        <position position="156"/>
    </location>
    <ligand>
        <name>[4Fe-4S] cluster</name>
        <dbReference type="ChEBI" id="CHEBI:49883"/>
        <label>2</label>
        <note>4Fe-4S-S-AdoMet</note>
    </ligand>
</feature>
<comment type="caution">
    <text evidence="12">The sequence shown here is derived from an EMBL/GenBank/DDBJ whole genome shotgun (WGS) entry which is preliminary data.</text>
</comment>
<dbReference type="GO" id="GO:0005840">
    <property type="term" value="C:ribosome"/>
    <property type="evidence" value="ECO:0007669"/>
    <property type="project" value="UniProtKB-KW"/>
</dbReference>
<evidence type="ECO:0000256" key="3">
    <source>
        <dbReference type="ARBA" id="ARBA00022679"/>
    </source>
</evidence>
<dbReference type="PANTHER" id="PTHR43837:SF1">
    <property type="entry name" value="RIBOSOMAL PROTEIN US12 METHYLTHIOTRANSFERASE RIMO"/>
    <property type="match status" value="1"/>
</dbReference>
<evidence type="ECO:0000256" key="1">
    <source>
        <dbReference type="ARBA" id="ARBA00022485"/>
    </source>
</evidence>
<dbReference type="InterPro" id="IPR012340">
    <property type="entry name" value="NA-bd_OB-fold"/>
</dbReference>
<dbReference type="InterPro" id="IPR038135">
    <property type="entry name" value="Methylthiotransferase_N_sf"/>
</dbReference>
<feature type="domain" description="TRAM" evidence="9">
    <location>
        <begin position="378"/>
        <end position="444"/>
    </location>
</feature>